<accession>A0A327K8H9</accession>
<evidence type="ECO:0000313" key="1">
    <source>
        <dbReference type="EMBL" id="RAI34236.1"/>
    </source>
</evidence>
<dbReference type="EMBL" id="NPEX01000636">
    <property type="protein sequence ID" value="RAI34236.1"/>
    <property type="molecule type" value="Genomic_DNA"/>
</dbReference>
<comment type="caution">
    <text evidence="1">The sequence shown here is derived from an EMBL/GenBank/DDBJ whole genome shotgun (WGS) entry which is preliminary data.</text>
</comment>
<organism evidence="1 2">
    <name type="scientific">Rhodoplanes roseus</name>
    <dbReference type="NCBI Taxonomy" id="29409"/>
    <lineage>
        <taxon>Bacteria</taxon>
        <taxon>Pseudomonadati</taxon>
        <taxon>Pseudomonadota</taxon>
        <taxon>Alphaproteobacteria</taxon>
        <taxon>Hyphomicrobiales</taxon>
        <taxon>Nitrobacteraceae</taxon>
        <taxon>Rhodoplanes</taxon>
    </lineage>
</organism>
<reference evidence="1 2" key="1">
    <citation type="submission" date="2017-07" db="EMBL/GenBank/DDBJ databases">
        <title>Draft Genome Sequences of Select Purple Nonsulfur Bacteria.</title>
        <authorList>
            <person name="Lasarre B."/>
            <person name="Mckinlay J.B."/>
        </authorList>
    </citation>
    <scope>NUCLEOTIDE SEQUENCE [LARGE SCALE GENOMIC DNA]</scope>
    <source>
        <strain evidence="1 2">DSM 5909</strain>
    </source>
</reference>
<name>A0A327K8H9_9BRAD</name>
<proteinExistence type="predicted"/>
<gene>
    <name evidence="1" type="ORF">CH341_31465</name>
</gene>
<keyword evidence="2" id="KW-1185">Reference proteome</keyword>
<dbReference type="Proteomes" id="UP000249130">
    <property type="component" value="Unassembled WGS sequence"/>
</dbReference>
<protein>
    <submittedName>
        <fullName evidence="1">Uncharacterized protein</fullName>
    </submittedName>
</protein>
<dbReference type="RefSeq" id="WP_170149894.1">
    <property type="nucleotide sequence ID" value="NZ_NPEX01000636.1"/>
</dbReference>
<feature type="non-terminal residue" evidence="1">
    <location>
        <position position="1"/>
    </location>
</feature>
<evidence type="ECO:0000313" key="2">
    <source>
        <dbReference type="Proteomes" id="UP000249130"/>
    </source>
</evidence>
<sequence>PAVPIPLTQNRLLMKVRRKATDHEAALELTTETGELTITDAPAGAFTLFIPQARLVLLPAATYVHSLLRITPDGRRLRMWYGQLVHDVGESR</sequence>
<dbReference type="AlphaFoldDB" id="A0A327K8H9"/>